<evidence type="ECO:0000256" key="4">
    <source>
        <dbReference type="ARBA" id="ARBA00022576"/>
    </source>
</evidence>
<protein>
    <recommendedName>
        <fullName evidence="9">Histidinol-phosphate aminotransferase</fullName>
        <ecNumber evidence="9">2.6.1.9</ecNumber>
    </recommendedName>
    <alternativeName>
        <fullName evidence="9">Imidazole acetol-phosphate transaminase</fullName>
    </alternativeName>
</protein>
<dbReference type="Pfam" id="PF00155">
    <property type="entry name" value="Aminotran_1_2"/>
    <property type="match status" value="1"/>
</dbReference>
<comment type="caution">
    <text evidence="11">The sequence shown here is derived from an EMBL/GenBank/DDBJ whole genome shotgun (WGS) entry which is preliminary data.</text>
</comment>
<accession>A0ABV9YBC8</accession>
<sequence length="359" mass="39358">MEDIASLVRPEIYAMRPYTSARVEGDQSARIHLDANENPYAPFPGGPEQEGLNRYPEPQPASLLSRFSEIYGLPVEQIFLSRGADESIDLLVRGFCAAGRDGILITPPTFVMYETAAEIQGARVCRVPLVPGSFQLDVDAMLAACDADQRIKLVFVCSPNNPTTNAMERASVLRLAAELRGRAMVVVDELYVDYSGRPSLAREIADQPNLVVVRSLSKEYSLAGERCGITLGHPEVIGVLRRIMPPYPLTVTAIRAIDAAISPAGIAYGRRNIARVVAERERVREALLRLPAVIDVLVSDANFLLLRTEEPRRLCAAMAEQGIKLRDRSSVIEGAVRVSIGTPSENDEFLRAFELCAPN</sequence>
<dbReference type="SUPFAM" id="SSF53383">
    <property type="entry name" value="PLP-dependent transferases"/>
    <property type="match status" value="1"/>
</dbReference>
<dbReference type="EC" id="2.6.1.9" evidence="9"/>
<evidence type="ECO:0000256" key="3">
    <source>
        <dbReference type="ARBA" id="ARBA00011738"/>
    </source>
</evidence>
<evidence type="ECO:0000256" key="1">
    <source>
        <dbReference type="ARBA" id="ARBA00001933"/>
    </source>
</evidence>
<dbReference type="InterPro" id="IPR015421">
    <property type="entry name" value="PyrdxlP-dep_Trfase_major"/>
</dbReference>
<dbReference type="HAMAP" id="MF_01023">
    <property type="entry name" value="HisC_aminotrans_2"/>
    <property type="match status" value="1"/>
</dbReference>
<keyword evidence="7 9" id="KW-0663">Pyridoxal phosphate</keyword>
<dbReference type="NCBIfam" id="TIGR01141">
    <property type="entry name" value="hisC"/>
    <property type="match status" value="1"/>
</dbReference>
<dbReference type="InterPro" id="IPR005861">
    <property type="entry name" value="HisP_aminotrans"/>
</dbReference>
<dbReference type="CDD" id="cd00609">
    <property type="entry name" value="AAT_like"/>
    <property type="match status" value="1"/>
</dbReference>
<evidence type="ECO:0000256" key="2">
    <source>
        <dbReference type="ARBA" id="ARBA00007970"/>
    </source>
</evidence>
<evidence type="ECO:0000313" key="12">
    <source>
        <dbReference type="Proteomes" id="UP001595833"/>
    </source>
</evidence>
<dbReference type="EMBL" id="JBHSJB010000033">
    <property type="protein sequence ID" value="MFC5058664.1"/>
    <property type="molecule type" value="Genomic_DNA"/>
</dbReference>
<keyword evidence="4 9" id="KW-0032">Aminotransferase</keyword>
<comment type="pathway">
    <text evidence="9">Amino-acid biosynthesis; L-histidine biosynthesis; L-histidine from 5-phospho-alpha-D-ribose 1-diphosphate: step 7/9.</text>
</comment>
<keyword evidence="12" id="KW-1185">Reference proteome</keyword>
<evidence type="ECO:0000259" key="10">
    <source>
        <dbReference type="Pfam" id="PF00155"/>
    </source>
</evidence>
<keyword evidence="8 9" id="KW-0368">Histidine biosynthesis</keyword>
<feature type="modified residue" description="N6-(pyridoxal phosphate)lysine" evidence="9">
    <location>
        <position position="218"/>
    </location>
</feature>
<dbReference type="PANTHER" id="PTHR42885">
    <property type="entry name" value="HISTIDINOL-PHOSPHATE AMINOTRANSFERASE-RELATED"/>
    <property type="match status" value="1"/>
</dbReference>
<comment type="cofactor">
    <cofactor evidence="1 9">
        <name>pyridoxal 5'-phosphate</name>
        <dbReference type="ChEBI" id="CHEBI:597326"/>
    </cofactor>
</comment>
<dbReference type="GO" id="GO:0004400">
    <property type="term" value="F:histidinol-phosphate transaminase activity"/>
    <property type="evidence" value="ECO:0007669"/>
    <property type="project" value="UniProtKB-EC"/>
</dbReference>
<dbReference type="InterPro" id="IPR015422">
    <property type="entry name" value="PyrdxlP-dep_Trfase_small"/>
</dbReference>
<evidence type="ECO:0000256" key="7">
    <source>
        <dbReference type="ARBA" id="ARBA00022898"/>
    </source>
</evidence>
<dbReference type="InterPro" id="IPR004839">
    <property type="entry name" value="Aminotransferase_I/II_large"/>
</dbReference>
<evidence type="ECO:0000256" key="6">
    <source>
        <dbReference type="ARBA" id="ARBA00022679"/>
    </source>
</evidence>
<dbReference type="InterPro" id="IPR015424">
    <property type="entry name" value="PyrdxlP-dep_Trfase"/>
</dbReference>
<comment type="subunit">
    <text evidence="3 9">Homodimer.</text>
</comment>
<keyword evidence="6 9" id="KW-0808">Transferase</keyword>
<dbReference type="Gene3D" id="3.90.1150.10">
    <property type="entry name" value="Aspartate Aminotransferase, domain 1"/>
    <property type="match status" value="1"/>
</dbReference>
<dbReference type="Proteomes" id="UP001595833">
    <property type="component" value="Unassembled WGS sequence"/>
</dbReference>
<proteinExistence type="inferred from homology"/>
<dbReference type="Gene3D" id="3.40.640.10">
    <property type="entry name" value="Type I PLP-dependent aspartate aminotransferase-like (Major domain)"/>
    <property type="match status" value="1"/>
</dbReference>
<reference evidence="12" key="1">
    <citation type="journal article" date="2019" name="Int. J. Syst. Evol. Microbiol.">
        <title>The Global Catalogue of Microorganisms (GCM) 10K type strain sequencing project: providing services to taxonomists for standard genome sequencing and annotation.</title>
        <authorList>
            <consortium name="The Broad Institute Genomics Platform"/>
            <consortium name="The Broad Institute Genome Sequencing Center for Infectious Disease"/>
            <person name="Wu L."/>
            <person name="Ma J."/>
        </authorList>
    </citation>
    <scope>NUCLEOTIDE SEQUENCE [LARGE SCALE GENOMIC DNA]</scope>
    <source>
        <strain evidence="12">KCTC 12848</strain>
    </source>
</reference>
<evidence type="ECO:0000256" key="9">
    <source>
        <dbReference type="HAMAP-Rule" id="MF_01023"/>
    </source>
</evidence>
<feature type="domain" description="Aminotransferase class I/classII large" evidence="10">
    <location>
        <begin position="33"/>
        <end position="352"/>
    </location>
</feature>
<comment type="similarity">
    <text evidence="2 9">Belongs to the class-II pyridoxal-phosphate-dependent aminotransferase family. Histidinol-phosphate aminotransferase subfamily.</text>
</comment>
<evidence type="ECO:0000256" key="8">
    <source>
        <dbReference type="ARBA" id="ARBA00023102"/>
    </source>
</evidence>
<evidence type="ECO:0000313" key="11">
    <source>
        <dbReference type="EMBL" id="MFC5058664.1"/>
    </source>
</evidence>
<gene>
    <name evidence="9 11" type="primary">hisC</name>
    <name evidence="11" type="ORF">ACFPFM_33560</name>
</gene>
<dbReference type="PANTHER" id="PTHR42885:SF2">
    <property type="entry name" value="HISTIDINOL-PHOSPHATE AMINOTRANSFERASE"/>
    <property type="match status" value="1"/>
</dbReference>
<evidence type="ECO:0000256" key="5">
    <source>
        <dbReference type="ARBA" id="ARBA00022605"/>
    </source>
</evidence>
<dbReference type="RefSeq" id="WP_344038792.1">
    <property type="nucleotide sequence ID" value="NZ_BAAAKE010000013.1"/>
</dbReference>
<name>A0ABV9YBC8_9PSEU</name>
<comment type="catalytic activity">
    <reaction evidence="9">
        <text>L-histidinol phosphate + 2-oxoglutarate = 3-(imidazol-4-yl)-2-oxopropyl phosphate + L-glutamate</text>
        <dbReference type="Rhea" id="RHEA:23744"/>
        <dbReference type="ChEBI" id="CHEBI:16810"/>
        <dbReference type="ChEBI" id="CHEBI:29985"/>
        <dbReference type="ChEBI" id="CHEBI:57766"/>
        <dbReference type="ChEBI" id="CHEBI:57980"/>
        <dbReference type="EC" id="2.6.1.9"/>
    </reaction>
</comment>
<keyword evidence="5 9" id="KW-0028">Amino-acid biosynthesis</keyword>
<organism evidence="11 12">
    <name type="scientific">Saccharothrix xinjiangensis</name>
    <dbReference type="NCBI Taxonomy" id="204798"/>
    <lineage>
        <taxon>Bacteria</taxon>
        <taxon>Bacillati</taxon>
        <taxon>Actinomycetota</taxon>
        <taxon>Actinomycetes</taxon>
        <taxon>Pseudonocardiales</taxon>
        <taxon>Pseudonocardiaceae</taxon>
        <taxon>Saccharothrix</taxon>
    </lineage>
</organism>